<dbReference type="InterPro" id="IPR036188">
    <property type="entry name" value="FAD/NAD-bd_sf"/>
</dbReference>
<evidence type="ECO:0000256" key="2">
    <source>
        <dbReference type="ARBA" id="ARBA00010790"/>
    </source>
</evidence>
<evidence type="ECO:0000256" key="3">
    <source>
        <dbReference type="ARBA" id="ARBA00022630"/>
    </source>
</evidence>
<dbReference type="eggNOG" id="COG2303">
    <property type="taxonomic scope" value="Bacteria"/>
</dbReference>
<evidence type="ECO:0000256" key="4">
    <source>
        <dbReference type="ARBA" id="ARBA00022827"/>
    </source>
</evidence>
<dbReference type="RefSeq" id="WP_013034118.1">
    <property type="nucleotide sequence ID" value="NC_013960.1"/>
</dbReference>
<comment type="similarity">
    <text evidence="2">Belongs to the GMC oxidoreductase family.</text>
</comment>
<dbReference type="GO" id="GO:0016614">
    <property type="term" value="F:oxidoreductase activity, acting on CH-OH group of donors"/>
    <property type="evidence" value="ECO:0007669"/>
    <property type="project" value="InterPro"/>
</dbReference>
<dbReference type="InterPro" id="IPR007867">
    <property type="entry name" value="GMC_OxRtase_C"/>
</dbReference>
<dbReference type="OrthoDB" id="9787779at2"/>
<protein>
    <submittedName>
        <fullName evidence="8">GMC oxidoreductase</fullName>
    </submittedName>
</protein>
<dbReference type="PANTHER" id="PTHR42784">
    <property type="entry name" value="PYRANOSE 2-OXIDASE"/>
    <property type="match status" value="1"/>
</dbReference>
<keyword evidence="3" id="KW-0285">Flavoprotein</keyword>
<organism evidence="8 9">
    <name type="scientific">Nitrosococcus halophilus (strain Nc4)</name>
    <dbReference type="NCBI Taxonomy" id="472759"/>
    <lineage>
        <taxon>Bacteria</taxon>
        <taxon>Pseudomonadati</taxon>
        <taxon>Pseudomonadota</taxon>
        <taxon>Gammaproteobacteria</taxon>
        <taxon>Chromatiales</taxon>
        <taxon>Chromatiaceae</taxon>
        <taxon>Nitrosococcus</taxon>
    </lineage>
</organism>
<dbReference type="KEGG" id="nhl:Nhal_3219"/>
<proteinExistence type="inferred from homology"/>
<evidence type="ECO:0000256" key="5">
    <source>
        <dbReference type="ARBA" id="ARBA00023002"/>
    </source>
</evidence>
<dbReference type="Gene3D" id="3.50.50.60">
    <property type="entry name" value="FAD/NAD(P)-binding domain"/>
    <property type="match status" value="2"/>
</dbReference>
<dbReference type="Pfam" id="PF01266">
    <property type="entry name" value="DAO"/>
    <property type="match status" value="1"/>
</dbReference>
<keyword evidence="4" id="KW-0274">FAD</keyword>
<evidence type="ECO:0000313" key="9">
    <source>
        <dbReference type="Proteomes" id="UP000001844"/>
    </source>
</evidence>
<dbReference type="SUPFAM" id="SSF51905">
    <property type="entry name" value="FAD/NAD(P)-binding domain"/>
    <property type="match status" value="1"/>
</dbReference>
<dbReference type="STRING" id="472759.Nhal_3219"/>
<dbReference type="EMBL" id="CP001798">
    <property type="protein sequence ID" value="ADE16269.1"/>
    <property type="molecule type" value="Genomic_DNA"/>
</dbReference>
<evidence type="ECO:0000256" key="1">
    <source>
        <dbReference type="ARBA" id="ARBA00001974"/>
    </source>
</evidence>
<evidence type="ECO:0000259" key="6">
    <source>
        <dbReference type="Pfam" id="PF01266"/>
    </source>
</evidence>
<dbReference type="PANTHER" id="PTHR42784:SF1">
    <property type="entry name" value="PYRANOSE 2-OXIDASE"/>
    <property type="match status" value="1"/>
</dbReference>
<reference evidence="9" key="1">
    <citation type="submission" date="2010-04" db="EMBL/GenBank/DDBJ databases">
        <title>Complete genome sequence of Nitrosococcus halophilus Nc4, a salt-adapted, aerobic obligate ammonia-oxidizing sulfur purple bacterium.</title>
        <authorList>
            <consortium name="US DOE Joint Genome Institute"/>
            <person name="Campbell M.A."/>
            <person name="Malfatti S.A."/>
            <person name="Chain P.S.G."/>
            <person name="Heidelberg J.F."/>
            <person name="Ward B.B."/>
            <person name="Klotz M.G."/>
        </authorList>
    </citation>
    <scope>NUCLEOTIDE SEQUENCE [LARGE SCALE GENOMIC DNA]</scope>
    <source>
        <strain evidence="9">Nc4</strain>
    </source>
</reference>
<dbReference type="AlphaFoldDB" id="D5C022"/>
<keyword evidence="9" id="KW-1185">Reference proteome</keyword>
<evidence type="ECO:0000259" key="7">
    <source>
        <dbReference type="Pfam" id="PF05199"/>
    </source>
</evidence>
<dbReference type="InterPro" id="IPR051473">
    <property type="entry name" value="P2Ox-like"/>
</dbReference>
<name>D5C022_NITHN</name>
<dbReference type="Pfam" id="PF05199">
    <property type="entry name" value="GMC_oxred_C"/>
    <property type="match status" value="1"/>
</dbReference>
<gene>
    <name evidence="8" type="ordered locus">Nhal_3219</name>
</gene>
<keyword evidence="5" id="KW-0560">Oxidoreductase</keyword>
<evidence type="ECO:0000313" key="8">
    <source>
        <dbReference type="EMBL" id="ADE16269.1"/>
    </source>
</evidence>
<feature type="domain" description="Glucose-methanol-choline oxidoreductase C-terminal" evidence="7">
    <location>
        <begin position="382"/>
        <end position="507"/>
    </location>
</feature>
<feature type="domain" description="FAD dependent oxidoreductase" evidence="6">
    <location>
        <begin position="17"/>
        <end position="126"/>
    </location>
</feature>
<sequence>MLIDARSVPRDHLVETDICIVGAGAAGITLARELRSQPFRVCLLESGGLEFDAQTQALYEGENIGQSYYPLASTRLRYFGGSTNHWVGACRPLDPMDFEKRSWVPYSGWPFGREELDSYYQRAHRICQLGPYTYEPGDWLVPGAPPPTFKGPRAVSTLFQFSPPTRFGQVYREEIEGAPNIATYLHANVVEFETLDPLNRVARARVACLDGKRFQVAAKQFVLAVGGIENARILLLSNRTRKAGLGNEYDLVGRFFMEHPHLYSGMLMPVRDGVVTDFYETQKLHGVRARGAVTISEKVARQENLVNFSAFLRPYSIPGLDAFEHIVESLGRGEMPEHFLWNLKRVMVNFDEIAGYAYRRLRGQENAVPQVLVLHNRSEQVPNPDSRVRLSNERDALGQNRVALDWKLSAIDKHSLQRSHELVALDFGAAGLGRMRVELDGEVASWPAELGGGNHHMGTTRMHRNPKLGVVDPDCRVHGIANLYVAGSSVFPTSGCSNPTLTIVALAVRLADHLKGLMRRGEVG</sequence>
<comment type="cofactor">
    <cofactor evidence="1">
        <name>FAD</name>
        <dbReference type="ChEBI" id="CHEBI:57692"/>
    </cofactor>
</comment>
<dbReference type="HOGENOM" id="CLU_008878_4_1_6"/>
<dbReference type="InterPro" id="IPR006076">
    <property type="entry name" value="FAD-dep_OxRdtase"/>
</dbReference>
<dbReference type="Proteomes" id="UP000001844">
    <property type="component" value="Chromosome"/>
</dbReference>
<accession>D5C022</accession>